<evidence type="ECO:0000256" key="1">
    <source>
        <dbReference type="SAM" id="Phobius"/>
    </source>
</evidence>
<accession>A0ABD2K669</accession>
<evidence type="ECO:0000313" key="2">
    <source>
        <dbReference type="EMBL" id="KAL3098215.1"/>
    </source>
</evidence>
<proteinExistence type="predicted"/>
<dbReference type="Proteomes" id="UP001620645">
    <property type="component" value="Unassembled WGS sequence"/>
</dbReference>
<gene>
    <name evidence="2" type="ORF">niasHS_002051</name>
</gene>
<evidence type="ECO:0000313" key="3">
    <source>
        <dbReference type="Proteomes" id="UP001620645"/>
    </source>
</evidence>
<dbReference type="AlphaFoldDB" id="A0ABD2K669"/>
<dbReference type="EMBL" id="JBICCN010000051">
    <property type="protein sequence ID" value="KAL3098215.1"/>
    <property type="molecule type" value="Genomic_DNA"/>
</dbReference>
<feature type="transmembrane region" description="Helical" evidence="1">
    <location>
        <begin position="20"/>
        <end position="50"/>
    </location>
</feature>
<reference evidence="2 3" key="1">
    <citation type="submission" date="2024-10" db="EMBL/GenBank/DDBJ databases">
        <authorList>
            <person name="Kim D."/>
        </authorList>
    </citation>
    <scope>NUCLEOTIDE SEQUENCE [LARGE SCALE GENOMIC DNA]</scope>
    <source>
        <strain evidence="2">Taebaek</strain>
    </source>
</reference>
<protein>
    <submittedName>
        <fullName evidence="2">Uncharacterized protein</fullName>
    </submittedName>
</protein>
<sequence>MSKNDSTFEGISPPEKATGGFPVVAVVLGSLGIILLVAITIMLCCIVFTMRRRADEQMRRRAGKVDGWALVIAELKQRHHTKHGAQRCASVGEL</sequence>
<keyword evidence="1" id="KW-0472">Membrane</keyword>
<organism evidence="2 3">
    <name type="scientific">Heterodera schachtii</name>
    <name type="common">Sugarbeet cyst nematode worm</name>
    <name type="synonym">Tylenchus schachtii</name>
    <dbReference type="NCBI Taxonomy" id="97005"/>
    <lineage>
        <taxon>Eukaryota</taxon>
        <taxon>Metazoa</taxon>
        <taxon>Ecdysozoa</taxon>
        <taxon>Nematoda</taxon>
        <taxon>Chromadorea</taxon>
        <taxon>Rhabditida</taxon>
        <taxon>Tylenchina</taxon>
        <taxon>Tylenchomorpha</taxon>
        <taxon>Tylenchoidea</taxon>
        <taxon>Heteroderidae</taxon>
        <taxon>Heteroderinae</taxon>
        <taxon>Heterodera</taxon>
    </lineage>
</organism>
<keyword evidence="1" id="KW-1133">Transmembrane helix</keyword>
<keyword evidence="3" id="KW-1185">Reference proteome</keyword>
<name>A0ABD2K669_HETSC</name>
<comment type="caution">
    <text evidence="2">The sequence shown here is derived from an EMBL/GenBank/DDBJ whole genome shotgun (WGS) entry which is preliminary data.</text>
</comment>
<keyword evidence="1" id="KW-0812">Transmembrane</keyword>